<feature type="region of interest" description="Disordered" evidence="1">
    <location>
        <begin position="29"/>
        <end position="49"/>
    </location>
</feature>
<dbReference type="EMBL" id="CP134188">
    <property type="protein sequence ID" value="WPB03546.1"/>
    <property type="molecule type" value="Genomic_DNA"/>
</dbReference>
<dbReference type="GeneID" id="90644455"/>
<evidence type="ECO:0000256" key="1">
    <source>
        <dbReference type="SAM" id="MobiDB-lite"/>
    </source>
</evidence>
<evidence type="ECO:0000313" key="3">
    <source>
        <dbReference type="Proteomes" id="UP001302367"/>
    </source>
</evidence>
<dbReference type="RefSeq" id="XP_065459111.1">
    <property type="nucleotide sequence ID" value="XM_065603039.1"/>
</dbReference>
<protein>
    <submittedName>
        <fullName evidence="2">Uncharacterized protein</fullName>
    </submittedName>
</protein>
<reference evidence="2 3" key="1">
    <citation type="submission" date="2023-09" db="EMBL/GenBank/DDBJ databases">
        <title>Complete-Gapless Cercospora beticola genome.</title>
        <authorList>
            <person name="Wyatt N.A."/>
            <person name="Spanner R.E."/>
            <person name="Bolton M.D."/>
        </authorList>
    </citation>
    <scope>NUCLEOTIDE SEQUENCE [LARGE SCALE GENOMIC DNA]</scope>
    <source>
        <strain evidence="2">Cb09-40</strain>
    </source>
</reference>
<organism evidence="2 3">
    <name type="scientific">Cercospora beticola</name>
    <name type="common">Sugarbeet leaf spot fungus</name>
    <dbReference type="NCBI Taxonomy" id="122368"/>
    <lineage>
        <taxon>Eukaryota</taxon>
        <taxon>Fungi</taxon>
        <taxon>Dikarya</taxon>
        <taxon>Ascomycota</taxon>
        <taxon>Pezizomycotina</taxon>
        <taxon>Dothideomycetes</taxon>
        <taxon>Dothideomycetidae</taxon>
        <taxon>Mycosphaerellales</taxon>
        <taxon>Mycosphaerellaceae</taxon>
        <taxon>Cercospora</taxon>
    </lineage>
</organism>
<gene>
    <name evidence="2" type="ORF">RHO25_008186</name>
</gene>
<sequence>MDQSAQPFLSQDEWDDLIAAFSGTPWQPQVHPHLAQQPAGSGGPSEIPDWQLNPEIGISEWTVLEKIESPGFVVLDSVQTEHSRSAFVKYNCHVRDAIRRPHGIFAQSCCLIRGGHEAEASLQNAIPYAEQVIFHLQFRECTLLQEHFAIIRRDLEGFVAQVRRLVFWSSQCKMWVLMTDVNDRVAKNPMAADPMPPYPMALLQEGCEEDVSVVVGRIWNYKGSLVYVGRSKMLN</sequence>
<accession>A0ABZ0NVN0</accession>
<dbReference type="Proteomes" id="UP001302367">
    <property type="component" value="Chromosome 5"/>
</dbReference>
<keyword evidence="3" id="KW-1185">Reference proteome</keyword>
<evidence type="ECO:0000313" key="2">
    <source>
        <dbReference type="EMBL" id="WPB03546.1"/>
    </source>
</evidence>
<proteinExistence type="predicted"/>
<name>A0ABZ0NVN0_CERBT</name>